<reference evidence="1" key="6">
    <citation type="journal article" date="2013" name="FEMS Microbiol. Lett.">
        <title>The gene cluster aur1 for the angucycline antibiotic auricin is located on a large linear plasmid pSA3239 in Streptomyces aureofaciens CCM 3239.</title>
        <authorList>
            <person name="Novakova R."/>
            <person name="Knirschova R."/>
            <person name="Farkasovsky M."/>
            <person name="Feckova L."/>
            <person name="Rehakova A."/>
            <person name="Mingyar E."/>
            <person name="Kormanec J."/>
        </authorList>
    </citation>
    <scope>NUCLEOTIDE SEQUENCE</scope>
    <source>
        <strain evidence="1">CCM3239</strain>
        <plasmid evidence="1">pSA3239</plasmid>
    </source>
</reference>
<dbReference type="Pfam" id="PF01063">
    <property type="entry name" value="Aminotran_4"/>
    <property type="match status" value="1"/>
</dbReference>
<name>A0A068L7Z8_KITAU</name>
<reference evidence="1" key="1">
    <citation type="journal article" date="2002" name="Gene">
        <title>Cloning and characterization of a polyketide synthase gene cluster involved in biosynthesis of a proposed angucycline-like polyketide auricin in Streptomyces aureofaciens CCM 3239.</title>
        <authorList>
            <person name="Novakova R."/>
            <person name="Bistakova J."/>
            <person name="Homerova D."/>
            <person name="Rezuchova B."/>
            <person name="Kormanec J."/>
        </authorList>
    </citation>
    <scope>NUCLEOTIDE SEQUENCE</scope>
    <source>
        <strain evidence="1">CCM3239</strain>
        <plasmid evidence="1">pSA3239</plasmid>
    </source>
</reference>
<dbReference type="InterPro" id="IPR043132">
    <property type="entry name" value="BCAT-like_C"/>
</dbReference>
<dbReference type="GO" id="GO:0003824">
    <property type="term" value="F:catalytic activity"/>
    <property type="evidence" value="ECO:0007669"/>
    <property type="project" value="InterPro"/>
</dbReference>
<evidence type="ECO:0008006" key="2">
    <source>
        <dbReference type="Google" id="ProtNLM"/>
    </source>
</evidence>
<dbReference type="Gene3D" id="3.20.10.10">
    <property type="entry name" value="D-amino Acid Aminotransferase, subunit A, domain 2"/>
    <property type="match status" value="1"/>
</dbReference>
<proteinExistence type="predicted"/>
<reference evidence="1" key="5">
    <citation type="journal article" date="2011" name="Microbiology">
        <title>The role of two SARP family transcriptional regulators in regulation of the auricin gene cluster in Streptomyces aureofaciens CCM 3239.</title>
        <authorList>
            <person name="Novakova R."/>
            <person name="Rehakova A."/>
            <person name="Kutas P."/>
            <person name="Feckova L."/>
            <person name="Kormanec J."/>
        </authorList>
    </citation>
    <scope>NUCLEOTIDE SEQUENCE</scope>
    <source>
        <strain evidence="1">CCM3239</strain>
        <plasmid evidence="1">pSA3239</plasmid>
    </source>
</reference>
<dbReference type="EMBL" id="KJ396772">
    <property type="protein sequence ID" value="AIE41994.1"/>
    <property type="molecule type" value="Genomic_DNA"/>
</dbReference>
<keyword evidence="1" id="KW-0614">Plasmid</keyword>
<evidence type="ECO:0000313" key="1">
    <source>
        <dbReference type="EMBL" id="AIE41994.1"/>
    </source>
</evidence>
<reference evidence="1" key="8">
    <citation type="journal article" date="2015" name="Appl. Microbiol. Biotechnol.">
        <title>Characterisation of the genes involved in the biosynthesis and attachment of the aminodeoxysugar D-forosamine in the auricin gene cluster of Streptomyces aureofaciens CCM3239.</title>
        <authorList>
            <person name="Bekeova C."/>
            <person name="Rehakova A."/>
            <person name="Feckova L."/>
            <person name="Vlckova S."/>
            <person name="Novakova R."/>
            <person name="Mingyar E."/>
            <person name="Kormanec J."/>
        </authorList>
    </citation>
    <scope>NUCLEOTIDE SEQUENCE</scope>
    <source>
        <strain evidence="1">CCM3239</strain>
        <plasmid evidence="1">pSA3239</plasmid>
    </source>
</reference>
<sequence>MLRVMTTGSAGAGGSGERVLLYGADGLVEGEEAAGAPAAADSWLVEEGRVRELPAHWRRFAAAVAEAGGPEPGGFPEAVVAALPRTGCWFPRVELVGGRLQVRVRPAPARTDAVRLWAGGEDPRRAPRRKGPDLAALGALRAAAVAAGADDALLVSDDGVVLETATASLVWWEGDVLCVVDPGLPVLAGVTAAWVVRRAGELGVAVRRRRARPAELDGREVWAVNALHGLRPVTGWVGADVAVGPAPRVQEWRAAWADAAVPLPR</sequence>
<dbReference type="SUPFAM" id="SSF56752">
    <property type="entry name" value="D-aminoacid aminotransferase-like PLP-dependent enzymes"/>
    <property type="match status" value="1"/>
</dbReference>
<dbReference type="AlphaFoldDB" id="A0A068L7Z8"/>
<reference evidence="1" key="4">
    <citation type="journal article" date="2010" name="Microbiology">
        <title>The role of the TetR-family transcriptional regulator Aur1R in negative regulation of the auricin gene cluster in Streptomyces aureofaciens CCM 3239.</title>
        <authorList>
            <person name="Novakova R."/>
            <person name="Kutas P."/>
            <person name="Feckova L."/>
            <person name="Kormanec J."/>
        </authorList>
    </citation>
    <scope>NUCLEOTIDE SEQUENCE</scope>
    <source>
        <strain evidence="1">CCM3239</strain>
        <plasmid evidence="1">pSA3239</plasmid>
    </source>
</reference>
<dbReference type="InterPro" id="IPR036038">
    <property type="entry name" value="Aminotransferase-like"/>
</dbReference>
<reference evidence="1" key="3">
    <citation type="journal article" date="2010" name="Folia Microbiol. (Praha)">
        <title>Identification and characterization of an indigoidine-like gene for a blue pigment biosynthesis in Streptomyces aureofaciens CCM 3239.</title>
        <authorList>
            <person name="Novakova R."/>
            <person name="Odnogova Z."/>
            <person name="Kutas P."/>
            <person name="Feckova L."/>
            <person name="Kormanec J."/>
        </authorList>
    </citation>
    <scope>NUCLEOTIDE SEQUENCE</scope>
    <source>
        <strain evidence="1">CCM3239</strain>
        <plasmid evidence="1">pSA3239</plasmid>
    </source>
</reference>
<organism evidence="1">
    <name type="scientific">Kitasatospora aureofaciens</name>
    <name type="common">Streptomyces aureofaciens</name>
    <dbReference type="NCBI Taxonomy" id="1894"/>
    <lineage>
        <taxon>Bacteria</taxon>
        <taxon>Bacillati</taxon>
        <taxon>Actinomycetota</taxon>
        <taxon>Actinomycetes</taxon>
        <taxon>Kitasatosporales</taxon>
        <taxon>Streptomycetaceae</taxon>
        <taxon>Kitasatospora</taxon>
    </lineage>
</organism>
<dbReference type="InterPro" id="IPR001544">
    <property type="entry name" value="Aminotrans_IV"/>
</dbReference>
<protein>
    <recommendedName>
        <fullName evidence="2">Aminotransferase class IV</fullName>
    </recommendedName>
</protein>
<reference evidence="1" key="2">
    <citation type="journal article" date="2005" name="Microbiology">
        <title>Characterization of a regulatory gene essential for the production of the angucycline-like polyketide antibiotic auricin in Streptomyces aureofaciens CCM 3239.</title>
        <authorList>
            <person name="Novakova R."/>
            <person name="Homerova D."/>
            <person name="Feckova L."/>
            <person name="Kormanec J."/>
        </authorList>
    </citation>
    <scope>NUCLEOTIDE SEQUENCE</scope>
    <source>
        <strain evidence="1">CCM3239</strain>
        <plasmid evidence="1">pSA3239</plasmid>
    </source>
</reference>
<reference evidence="1" key="7">
    <citation type="journal article" date="2014" name="Appl. Microbiol. Biotechnol.">
        <title>Intriguing properties of the angucycline antibiotic auricin and complex regulation of its biosynthesis.</title>
        <authorList>
            <person name="Kormanec J."/>
            <person name="Novakova R."/>
            <person name="Mingyar E."/>
            <person name="Feckova L."/>
        </authorList>
    </citation>
    <scope>NUCLEOTIDE SEQUENCE</scope>
    <source>
        <strain evidence="1">CCM3239</strain>
        <plasmid evidence="1">pSA3239</plasmid>
    </source>
</reference>
<geneLocation type="plasmid" evidence="1">
    <name>pSA3239</name>
</geneLocation>
<accession>A0A068L7Z8</accession>